<sequence>MKRKSCDWLRARHVTMFLFRTSFLANVVRGCAMAGPEGETTEAHRKGKGRTGWPQHVWALELKQEQVMSQLVGTSDCHQYTCVRMSQLVGTSDCHQYTCVRMSQLVGTSDCHQYTFVRMSQLVGTSYCHPSNCARVIQLVAHDPYRASLLRMNLSETSLCCCGGKATREHVTFECTFTESERAELLMHIHTNAIYHILRDVDRWSYLDEIADRVSKPERDRHIDEQKKRRQRQNQDLRQIKQEETTEKEVTSEDKGDGEGEETSDLEETFPKW</sequence>
<evidence type="ECO:0000313" key="3">
    <source>
        <dbReference type="EMBL" id="CAD7576086.1"/>
    </source>
</evidence>
<evidence type="ECO:0000256" key="2">
    <source>
        <dbReference type="SAM" id="SignalP"/>
    </source>
</evidence>
<accession>A0A7R9PAR0</accession>
<reference evidence="3" key="1">
    <citation type="submission" date="2020-11" db="EMBL/GenBank/DDBJ databases">
        <authorList>
            <person name="Tran Van P."/>
        </authorList>
    </citation>
    <scope>NUCLEOTIDE SEQUENCE</scope>
</reference>
<feature type="chain" id="PRO_5031527972" evidence="2">
    <location>
        <begin position="31"/>
        <end position="273"/>
    </location>
</feature>
<evidence type="ECO:0000256" key="1">
    <source>
        <dbReference type="SAM" id="MobiDB-lite"/>
    </source>
</evidence>
<dbReference type="AlphaFoldDB" id="A0A7R9PAR0"/>
<feature type="region of interest" description="Disordered" evidence="1">
    <location>
        <begin position="215"/>
        <end position="273"/>
    </location>
</feature>
<dbReference type="EMBL" id="OE183851">
    <property type="protein sequence ID" value="CAD7576086.1"/>
    <property type="molecule type" value="Genomic_DNA"/>
</dbReference>
<feature type="compositionally biased region" description="Acidic residues" evidence="1">
    <location>
        <begin position="259"/>
        <end position="273"/>
    </location>
</feature>
<name>A0A7R9PAR0_TIMCA</name>
<feature type="signal peptide" evidence="2">
    <location>
        <begin position="1"/>
        <end position="30"/>
    </location>
</feature>
<feature type="compositionally biased region" description="Basic and acidic residues" evidence="1">
    <location>
        <begin position="215"/>
        <end position="258"/>
    </location>
</feature>
<organism evidence="3">
    <name type="scientific">Timema californicum</name>
    <name type="common">California timema</name>
    <name type="synonym">Walking stick</name>
    <dbReference type="NCBI Taxonomy" id="61474"/>
    <lineage>
        <taxon>Eukaryota</taxon>
        <taxon>Metazoa</taxon>
        <taxon>Ecdysozoa</taxon>
        <taxon>Arthropoda</taxon>
        <taxon>Hexapoda</taxon>
        <taxon>Insecta</taxon>
        <taxon>Pterygota</taxon>
        <taxon>Neoptera</taxon>
        <taxon>Polyneoptera</taxon>
        <taxon>Phasmatodea</taxon>
        <taxon>Timematodea</taxon>
        <taxon>Timematoidea</taxon>
        <taxon>Timematidae</taxon>
        <taxon>Timema</taxon>
    </lineage>
</organism>
<gene>
    <name evidence="3" type="ORF">TCMB3V08_LOCUS8662</name>
</gene>
<proteinExistence type="predicted"/>
<protein>
    <submittedName>
        <fullName evidence="3">(California timema) hypothetical protein</fullName>
    </submittedName>
</protein>
<keyword evidence="2" id="KW-0732">Signal</keyword>